<dbReference type="AlphaFoldDB" id="E3LAP5"/>
<dbReference type="STRING" id="418459.E3LAP5"/>
<reference evidence="3" key="2">
    <citation type="journal article" date="2011" name="Proc. Natl. Acad. Sci. U.S.A.">
        <title>Obligate biotrophy features unraveled by the genomic analysis of rust fungi.</title>
        <authorList>
            <person name="Duplessis S."/>
            <person name="Cuomo C.A."/>
            <person name="Lin Y.-C."/>
            <person name="Aerts A."/>
            <person name="Tisserant E."/>
            <person name="Veneault-Fourrey C."/>
            <person name="Joly D.L."/>
            <person name="Hacquard S."/>
            <person name="Amselem J."/>
            <person name="Cantarel B.L."/>
            <person name="Chiu R."/>
            <person name="Coutinho P.M."/>
            <person name="Feau N."/>
            <person name="Field M."/>
            <person name="Frey P."/>
            <person name="Gelhaye E."/>
            <person name="Goldberg J."/>
            <person name="Grabherr M.G."/>
            <person name="Kodira C.D."/>
            <person name="Kohler A."/>
            <person name="Kuees U."/>
            <person name="Lindquist E.A."/>
            <person name="Lucas S.M."/>
            <person name="Mago R."/>
            <person name="Mauceli E."/>
            <person name="Morin E."/>
            <person name="Murat C."/>
            <person name="Pangilinan J.L."/>
            <person name="Park R."/>
            <person name="Pearson M."/>
            <person name="Quesneville H."/>
            <person name="Rouhier N."/>
            <person name="Sakthikumar S."/>
            <person name="Salamov A.A."/>
            <person name="Schmutz J."/>
            <person name="Selles B."/>
            <person name="Shapiro H."/>
            <person name="Tanguay P."/>
            <person name="Tuskan G.A."/>
            <person name="Henrissat B."/>
            <person name="Van de Peer Y."/>
            <person name="Rouze P."/>
            <person name="Ellis J.G."/>
            <person name="Dodds P.N."/>
            <person name="Schein J.E."/>
            <person name="Zhong S."/>
            <person name="Hamelin R.C."/>
            <person name="Grigoriev I.V."/>
            <person name="Szabo L.J."/>
            <person name="Martin F."/>
        </authorList>
    </citation>
    <scope>NUCLEOTIDE SEQUENCE [LARGE SCALE GENOMIC DNA]</scope>
    <source>
        <strain evidence="3">CRL 75-36-700-3 / race SCCL</strain>
    </source>
</reference>
<dbReference type="VEuPathDB" id="FungiDB:PGTG_19619"/>
<dbReference type="EMBL" id="DS178400">
    <property type="protein sequence ID" value="EFP93620.1"/>
    <property type="molecule type" value="Genomic_DNA"/>
</dbReference>
<dbReference type="Proteomes" id="UP000008783">
    <property type="component" value="Unassembled WGS sequence"/>
</dbReference>
<evidence type="ECO:0000313" key="3">
    <source>
        <dbReference type="Proteomes" id="UP000008783"/>
    </source>
</evidence>
<dbReference type="RefSeq" id="XP_003338039.1">
    <property type="nucleotide sequence ID" value="XM_003337991.1"/>
</dbReference>
<dbReference type="PANTHER" id="PTHR23274:SF51">
    <property type="entry name" value="OS03G0423850 PROTEIN"/>
    <property type="match status" value="1"/>
</dbReference>
<dbReference type="InterPro" id="IPR049163">
    <property type="entry name" value="Pif1-like_2B_dom"/>
</dbReference>
<reference key="1">
    <citation type="submission" date="2007-01" db="EMBL/GenBank/DDBJ databases">
        <title>The Genome Sequence of Puccinia graminis f. sp. tritici Strain CRL 75-36-700-3.</title>
        <authorList>
            <consortium name="The Broad Institute Genome Sequencing Platform"/>
            <person name="Birren B."/>
            <person name="Lander E."/>
            <person name="Galagan J."/>
            <person name="Nusbaum C."/>
            <person name="Devon K."/>
            <person name="Cuomo C."/>
            <person name="Jaffe D."/>
            <person name="Butler J."/>
            <person name="Alvarez P."/>
            <person name="Gnerre S."/>
            <person name="Grabherr M."/>
            <person name="Mauceli E."/>
            <person name="Brockman W."/>
            <person name="Young S."/>
            <person name="LaButti K."/>
            <person name="Sykes S."/>
            <person name="DeCaprio D."/>
            <person name="Crawford M."/>
            <person name="Koehrsen M."/>
            <person name="Engels R."/>
            <person name="Montgomery P."/>
            <person name="Pearson M."/>
            <person name="Howarth C."/>
            <person name="Larson L."/>
            <person name="White J."/>
            <person name="Zeng Q."/>
            <person name="Kodira C."/>
            <person name="Yandava C."/>
            <person name="Alvarado L."/>
            <person name="O'Leary S."/>
            <person name="Szabo L."/>
            <person name="Dean R."/>
            <person name="Schein J."/>
        </authorList>
    </citation>
    <scope>NUCLEOTIDE SEQUENCE</scope>
    <source>
        <strain>CRL 75-36-700-3</strain>
    </source>
</reference>
<dbReference type="KEGG" id="pgr:PGTG_19619"/>
<dbReference type="Pfam" id="PF21530">
    <property type="entry name" value="Pif1_2B_dom"/>
    <property type="match status" value="1"/>
</dbReference>
<feature type="domain" description="DNA helicase Pif1-like 2B" evidence="1">
    <location>
        <begin position="99"/>
        <end position="140"/>
    </location>
</feature>
<protein>
    <recommendedName>
        <fullName evidence="1">DNA helicase Pif1-like 2B domain-containing protein</fullName>
    </recommendedName>
</protein>
<name>E3LAP5_PUCGT</name>
<dbReference type="SUPFAM" id="SSF52540">
    <property type="entry name" value="P-loop containing nucleoside triphosphate hydrolases"/>
    <property type="match status" value="1"/>
</dbReference>
<dbReference type="InParanoid" id="E3LAP5"/>
<evidence type="ECO:0000259" key="1">
    <source>
        <dbReference type="Pfam" id="PF21530"/>
    </source>
</evidence>
<gene>
    <name evidence="2" type="ORF">PGTG_19619</name>
</gene>
<accession>E3LAP5</accession>
<evidence type="ECO:0000313" key="2">
    <source>
        <dbReference type="EMBL" id="EFP93620.1"/>
    </source>
</evidence>
<dbReference type="HOGENOM" id="CLU_1468904_0_0_1"/>
<dbReference type="OrthoDB" id="432234at2759"/>
<dbReference type="GeneID" id="10534829"/>
<keyword evidence="3" id="KW-1185">Reference proteome</keyword>
<dbReference type="PANTHER" id="PTHR23274">
    <property type="entry name" value="DNA HELICASE-RELATED"/>
    <property type="match status" value="1"/>
</dbReference>
<proteinExistence type="predicted"/>
<dbReference type="InterPro" id="IPR027417">
    <property type="entry name" value="P-loop_NTPase"/>
</dbReference>
<sequence length="184" mass="20662">MPIRHIYQAIHLTQSLQIKLRTAIHPKGVLTATLKSSRIWPTFSDLLFFSTRLGHHVILFNYYIHYPLISELVKTNVSFSAFCVERPDDSTEGAIAIEALNQLDIAGFPNYDLEFKVGAPIMLLQNLGISQGLCNGTRYQFPMALAFAMTIKKCQGQSMDCVELVLESQTFVHVHSLGVCMDLD</sequence>
<organism evidence="2 3">
    <name type="scientific">Puccinia graminis f. sp. tritici (strain CRL 75-36-700-3 / race SCCL)</name>
    <name type="common">Black stem rust fungus</name>
    <dbReference type="NCBI Taxonomy" id="418459"/>
    <lineage>
        <taxon>Eukaryota</taxon>
        <taxon>Fungi</taxon>
        <taxon>Dikarya</taxon>
        <taxon>Basidiomycota</taxon>
        <taxon>Pucciniomycotina</taxon>
        <taxon>Pucciniomycetes</taxon>
        <taxon>Pucciniales</taxon>
        <taxon>Pucciniaceae</taxon>
        <taxon>Puccinia</taxon>
    </lineage>
</organism>